<keyword evidence="1" id="KW-0472">Membrane</keyword>
<dbReference type="EMBL" id="BKAR01000005">
    <property type="protein sequence ID" value="GEP84093.1"/>
    <property type="molecule type" value="Genomic_DNA"/>
</dbReference>
<evidence type="ECO:0000256" key="1">
    <source>
        <dbReference type="SAM" id="Phobius"/>
    </source>
</evidence>
<protein>
    <submittedName>
        <fullName evidence="2">Aminopeptidase</fullName>
    </submittedName>
</protein>
<dbReference type="InterPro" id="IPR007820">
    <property type="entry name" value="AbrB_fam"/>
</dbReference>
<accession>A0A512QKY4</accession>
<feature type="transmembrane region" description="Helical" evidence="1">
    <location>
        <begin position="329"/>
        <end position="349"/>
    </location>
</feature>
<dbReference type="PIRSF" id="PIRSF038991">
    <property type="entry name" value="Protein_AbrB"/>
    <property type="match status" value="1"/>
</dbReference>
<feature type="transmembrane region" description="Helical" evidence="1">
    <location>
        <begin position="186"/>
        <end position="204"/>
    </location>
</feature>
<dbReference type="GO" id="GO:0004177">
    <property type="term" value="F:aminopeptidase activity"/>
    <property type="evidence" value="ECO:0007669"/>
    <property type="project" value="UniProtKB-KW"/>
</dbReference>
<feature type="transmembrane region" description="Helical" evidence="1">
    <location>
        <begin position="267"/>
        <end position="288"/>
    </location>
</feature>
<sequence length="358" mass="39727">MNKKWFNNIIVLLLAVIISLVFSALHIMLPFMFGPIVASIICIRVFKMDIQWPFWISQLGLILLGVQIGSTFTKTVVNDITQNWFSIVLVTVLLLVLAILIAYFFKKIARVNTETALLSVIPGALSQMLIMAEEDKRANILVVSLTQTSRIIFVVILIPMLSYFMSSGNSEGGAAKAVKLKPLSEALSIWQVVFLIIAVAVVYIVMDKINFPTKQLLAPIVVLIAWNMVTNATFTLDNYLIAGAQVAYMIRIGIQISKLLSDLKGRVAVAIAFQNVMLILCAGIMVYFVHLLNHMSLNDLFLGAAPGGMSQIVLVALETHADVAIISSFHIFRIFFILFLIAPAIKYFLNYTERAAKK</sequence>
<keyword evidence="2" id="KW-0378">Hydrolase</keyword>
<feature type="transmembrane region" description="Helical" evidence="1">
    <location>
        <begin position="216"/>
        <end position="234"/>
    </location>
</feature>
<feature type="transmembrane region" description="Helical" evidence="1">
    <location>
        <begin position="53"/>
        <end position="72"/>
    </location>
</feature>
<name>A0A512QKY4_9STAP</name>
<dbReference type="PANTHER" id="PTHR38457">
    <property type="entry name" value="REGULATOR ABRB-RELATED"/>
    <property type="match status" value="1"/>
</dbReference>
<dbReference type="NCBIfam" id="TIGR03082">
    <property type="entry name" value="Gneg_AbrB_dup"/>
    <property type="match status" value="2"/>
</dbReference>
<feature type="transmembrane region" description="Helical" evidence="1">
    <location>
        <begin position="84"/>
        <end position="105"/>
    </location>
</feature>
<keyword evidence="1" id="KW-0812">Transmembrane</keyword>
<dbReference type="RefSeq" id="WP_186824438.1">
    <property type="nucleotide sequence ID" value="NZ_BKAR01000005.1"/>
</dbReference>
<feature type="transmembrane region" description="Helical" evidence="1">
    <location>
        <begin position="138"/>
        <end position="166"/>
    </location>
</feature>
<feature type="transmembrane region" description="Helical" evidence="1">
    <location>
        <begin position="5"/>
        <end position="22"/>
    </location>
</feature>
<dbReference type="GO" id="GO:0010468">
    <property type="term" value="P:regulation of gene expression"/>
    <property type="evidence" value="ECO:0007669"/>
    <property type="project" value="InterPro"/>
</dbReference>
<reference evidence="2 3" key="1">
    <citation type="submission" date="2019-07" db="EMBL/GenBank/DDBJ databases">
        <title>Whole genome shotgun sequence of Staphylococcus piscifermentans NBRC 109625.</title>
        <authorList>
            <person name="Hosoyama A."/>
            <person name="Uohara A."/>
            <person name="Ohji S."/>
            <person name="Ichikawa N."/>
        </authorList>
    </citation>
    <scope>NUCLEOTIDE SEQUENCE [LARGE SCALE GENOMIC DNA]</scope>
    <source>
        <strain evidence="2 3">NBRC 109625</strain>
    </source>
</reference>
<dbReference type="InterPro" id="IPR017516">
    <property type="entry name" value="AbrB_dup"/>
</dbReference>
<keyword evidence="3" id="KW-1185">Reference proteome</keyword>
<organism evidence="2 3">
    <name type="scientific">Staphylococcus piscifermentans</name>
    <dbReference type="NCBI Taxonomy" id="70258"/>
    <lineage>
        <taxon>Bacteria</taxon>
        <taxon>Bacillati</taxon>
        <taxon>Bacillota</taxon>
        <taxon>Bacilli</taxon>
        <taxon>Bacillales</taxon>
        <taxon>Staphylococcaceae</taxon>
        <taxon>Staphylococcus</taxon>
    </lineage>
</organism>
<dbReference type="GO" id="GO:0016020">
    <property type="term" value="C:membrane"/>
    <property type="evidence" value="ECO:0007669"/>
    <property type="project" value="InterPro"/>
</dbReference>
<proteinExistence type="predicted"/>
<evidence type="ECO:0000313" key="3">
    <source>
        <dbReference type="Proteomes" id="UP000321736"/>
    </source>
</evidence>
<dbReference type="Proteomes" id="UP000321736">
    <property type="component" value="Unassembled WGS sequence"/>
</dbReference>
<dbReference type="AlphaFoldDB" id="A0A512QKY4"/>
<keyword evidence="2" id="KW-0031">Aminopeptidase</keyword>
<evidence type="ECO:0000313" key="2">
    <source>
        <dbReference type="EMBL" id="GEP84093.1"/>
    </source>
</evidence>
<dbReference type="PANTHER" id="PTHR38457:SF1">
    <property type="entry name" value="REGULATOR ABRB-RELATED"/>
    <property type="match status" value="1"/>
</dbReference>
<gene>
    <name evidence="2" type="ORF">SPI02_06780</name>
</gene>
<dbReference type="Pfam" id="PF05145">
    <property type="entry name" value="AbrB"/>
    <property type="match status" value="1"/>
</dbReference>
<comment type="caution">
    <text evidence="2">The sequence shown here is derived from an EMBL/GenBank/DDBJ whole genome shotgun (WGS) entry which is preliminary data.</text>
</comment>
<keyword evidence="2" id="KW-0645">Protease</keyword>
<keyword evidence="1" id="KW-1133">Transmembrane helix</keyword>